<dbReference type="InterPro" id="IPR003337">
    <property type="entry name" value="Trehalose_PPase"/>
</dbReference>
<comment type="similarity">
    <text evidence="1">In the C-terminal section; belongs to the trehalose phosphatase family.</text>
</comment>
<comment type="caution">
    <text evidence="3">The sequence shown here is derived from an EMBL/GenBank/DDBJ whole genome shotgun (WGS) entry which is preliminary data.</text>
</comment>
<evidence type="ECO:0000313" key="3">
    <source>
        <dbReference type="EMBL" id="TFU88625.1"/>
    </source>
</evidence>
<dbReference type="Gene3D" id="3.30.70.1020">
    <property type="entry name" value="Trehalose-6-phosphate phosphatase related protein, domain 2"/>
    <property type="match status" value="1"/>
</dbReference>
<dbReference type="Gene3D" id="3.40.50.1000">
    <property type="entry name" value="HAD superfamily/HAD-like"/>
    <property type="match status" value="1"/>
</dbReference>
<dbReference type="SUPFAM" id="SSF53756">
    <property type="entry name" value="UDP-Glycosyltransferase/glycogen phosphorylase"/>
    <property type="match status" value="1"/>
</dbReference>
<comment type="similarity">
    <text evidence="2">Belongs to the glycosyltransferase 20 family.</text>
</comment>
<name>A0A4Y9ILP6_9BACT</name>
<dbReference type="PANTHER" id="PTHR10788:SF106">
    <property type="entry name" value="BCDNA.GH08860"/>
    <property type="match status" value="1"/>
</dbReference>
<dbReference type="GO" id="GO:0005992">
    <property type="term" value="P:trehalose biosynthetic process"/>
    <property type="evidence" value="ECO:0007669"/>
    <property type="project" value="InterPro"/>
</dbReference>
<dbReference type="Pfam" id="PF00982">
    <property type="entry name" value="Glyco_transf_20"/>
    <property type="match status" value="1"/>
</dbReference>
<dbReference type="CDD" id="cd01627">
    <property type="entry name" value="HAD_TPP"/>
    <property type="match status" value="1"/>
</dbReference>
<protein>
    <submittedName>
        <fullName evidence="3">Bifunctional alpha,alpha-trehalose-phosphate synthase (UDP-forming)/trehalose-phosphatase</fullName>
    </submittedName>
</protein>
<dbReference type="InterPro" id="IPR006379">
    <property type="entry name" value="HAD-SF_hydro_IIB"/>
</dbReference>
<gene>
    <name evidence="3" type="ORF">E4T88_12140</name>
</gene>
<dbReference type="InterPro" id="IPR036412">
    <property type="entry name" value="HAD-like_sf"/>
</dbReference>
<reference evidence="3 4" key="1">
    <citation type="submission" date="2019-03" db="EMBL/GenBank/DDBJ databases">
        <title>Diversity of the mouse oral microbiome.</title>
        <authorList>
            <person name="Joseph S."/>
            <person name="Aduse-Opoku J."/>
            <person name="Curtis M."/>
            <person name="Wade W."/>
            <person name="Hashim A."/>
        </authorList>
    </citation>
    <scope>NUCLEOTIDE SEQUENCE [LARGE SCALE GENOMIC DNA]</scope>
    <source>
        <strain evidence="3 4">P11</strain>
    </source>
</reference>
<dbReference type="PANTHER" id="PTHR10788">
    <property type="entry name" value="TREHALOSE-6-PHOSPHATE SYNTHASE"/>
    <property type="match status" value="1"/>
</dbReference>
<dbReference type="GO" id="GO:0005829">
    <property type="term" value="C:cytosol"/>
    <property type="evidence" value="ECO:0007669"/>
    <property type="project" value="TreeGrafter"/>
</dbReference>
<dbReference type="Proteomes" id="UP000298285">
    <property type="component" value="Unassembled WGS sequence"/>
</dbReference>
<sequence length="721" mass="83064">MKLIIISNRLPLKVVEEENEYKVVPSPGGLSTGLNSLETNMETHWVGWTGMYLEDVDEQQKIDKQLTDLNFHSVNLTPSQIENYYEGYSNSVIWPLSHYFFSNVRYNNCYWTVYKEVNALFCEKAKDIIEPDDIVWIQDYQLMLLPRMIKERMPEVSIGYFHHIPFPSYELFRCLPERSDILNGLLGADLVAFHTHGYMRHFISAVYRVLKLDCKLDEIHLDGRIVDVDAFPMGINYDMYHNALLNPHIKKQAEKLRGEFGNSKLILSVDRLDYSKGILMRLRCFEDFLANQPQYRGKVSLIMIVAPSRDNVDIYAKLKEDIDQKVGAINGKYATAGWQPINYFYRSFVFEEITALYHISDICLVNPFRDGMNLVAKEYIATKREGKGVLILSEMAGASIELSDALIVNPTDIKDLENALLIALEMPEEEQKAAISNMQEIISSQHVGQWAKDFIDELFSVKKKNKELQKKIIVRKNFNEIKDAYQKAQKRLIILDYDGTLVSFHRNPMKASPTTEVIDLLKKMCADSHNRMIISSGRDKQTLEDWLGHLPLDMAAEHGMFYKENGIWKSKGQKIEWDQEIIDIIKHTVKKTPRSKLEIKETALVFHYRDVDVWLAELRVTQLINALINPASRQNLQIMKGNKIVEIKSGEFNKGSEALRLISQSEYDFVMAIGDDTTDEEMFMALPDTAITIKVGDPSNAARYNIPKQTLNIDFLKKLIK</sequence>
<evidence type="ECO:0000256" key="2">
    <source>
        <dbReference type="ARBA" id="ARBA00008799"/>
    </source>
</evidence>
<accession>A0A4Y9ILP6</accession>
<dbReference type="Gene3D" id="3.40.50.2000">
    <property type="entry name" value="Glycogen Phosphorylase B"/>
    <property type="match status" value="2"/>
</dbReference>
<dbReference type="AlphaFoldDB" id="A0A4Y9ILP6"/>
<evidence type="ECO:0000256" key="1">
    <source>
        <dbReference type="ARBA" id="ARBA00006330"/>
    </source>
</evidence>
<dbReference type="GO" id="GO:0004805">
    <property type="term" value="F:trehalose-phosphatase activity"/>
    <property type="evidence" value="ECO:0007669"/>
    <property type="project" value="TreeGrafter"/>
</dbReference>
<dbReference type="CDD" id="cd03788">
    <property type="entry name" value="GT20_TPS"/>
    <property type="match status" value="1"/>
</dbReference>
<dbReference type="OrthoDB" id="9761633at2"/>
<evidence type="ECO:0000313" key="4">
    <source>
        <dbReference type="Proteomes" id="UP000298285"/>
    </source>
</evidence>
<dbReference type="Pfam" id="PF02358">
    <property type="entry name" value="Trehalose_PPase"/>
    <property type="match status" value="1"/>
</dbReference>
<dbReference type="NCBIfam" id="NF011071">
    <property type="entry name" value="PRK14501.1"/>
    <property type="match status" value="1"/>
</dbReference>
<organism evidence="3 4">
    <name type="scientific">Dysgonomonas mossii</name>
    <dbReference type="NCBI Taxonomy" id="163665"/>
    <lineage>
        <taxon>Bacteria</taxon>
        <taxon>Pseudomonadati</taxon>
        <taxon>Bacteroidota</taxon>
        <taxon>Bacteroidia</taxon>
        <taxon>Bacteroidales</taxon>
        <taxon>Dysgonomonadaceae</taxon>
        <taxon>Dysgonomonas</taxon>
    </lineage>
</organism>
<dbReference type="NCBIfam" id="TIGR00685">
    <property type="entry name" value="T6PP"/>
    <property type="match status" value="1"/>
</dbReference>
<dbReference type="InterPro" id="IPR001830">
    <property type="entry name" value="Glyco_trans_20"/>
</dbReference>
<dbReference type="InterPro" id="IPR023214">
    <property type="entry name" value="HAD_sf"/>
</dbReference>
<dbReference type="NCBIfam" id="TIGR01484">
    <property type="entry name" value="HAD-SF-IIB"/>
    <property type="match status" value="1"/>
</dbReference>
<dbReference type="SUPFAM" id="SSF56784">
    <property type="entry name" value="HAD-like"/>
    <property type="match status" value="1"/>
</dbReference>
<dbReference type="RefSeq" id="WP_135105801.1">
    <property type="nucleotide sequence ID" value="NZ_JADGKW010000004.1"/>
</dbReference>
<dbReference type="EMBL" id="SPPK01000004">
    <property type="protein sequence ID" value="TFU88625.1"/>
    <property type="molecule type" value="Genomic_DNA"/>
</dbReference>
<dbReference type="GO" id="GO:0003825">
    <property type="term" value="F:alpha,alpha-trehalose-phosphate synthase (UDP-forming) activity"/>
    <property type="evidence" value="ECO:0007669"/>
    <property type="project" value="TreeGrafter"/>
</dbReference>
<proteinExistence type="inferred from homology"/>